<dbReference type="Proteomes" id="UP000001572">
    <property type="component" value="Chromosome"/>
</dbReference>
<accession>A6TKG0</accession>
<reference evidence="2" key="1">
    <citation type="journal article" date="2016" name="Genome Announc.">
        <title>Complete genome sequence of Alkaliphilus metalliredigens strain QYMF, an alkaliphilic and metal-reducing bacterium isolated from borax-contaminated leachate ponds.</title>
        <authorList>
            <person name="Hwang C."/>
            <person name="Copeland A."/>
            <person name="Lucas S."/>
            <person name="Lapidus A."/>
            <person name="Barry K."/>
            <person name="Detter J.C."/>
            <person name="Glavina Del Rio T."/>
            <person name="Hammon N."/>
            <person name="Israni S."/>
            <person name="Dalin E."/>
            <person name="Tice H."/>
            <person name="Pitluck S."/>
            <person name="Chertkov O."/>
            <person name="Brettin T."/>
            <person name="Bruce D."/>
            <person name="Han C."/>
            <person name="Schmutz J."/>
            <person name="Larimer F."/>
            <person name="Land M.L."/>
            <person name="Hauser L."/>
            <person name="Kyrpides N."/>
            <person name="Mikhailova N."/>
            <person name="Ye Q."/>
            <person name="Zhou J."/>
            <person name="Richardson P."/>
            <person name="Fields M.W."/>
        </authorList>
    </citation>
    <scope>NUCLEOTIDE SEQUENCE [LARGE SCALE GENOMIC DNA]</scope>
    <source>
        <strain evidence="2">QYMF</strain>
    </source>
</reference>
<protein>
    <submittedName>
        <fullName evidence="1">Uncharacterized protein</fullName>
    </submittedName>
</protein>
<dbReference type="AlphaFoldDB" id="A6TKG0"/>
<evidence type="ECO:0000313" key="2">
    <source>
        <dbReference type="Proteomes" id="UP000001572"/>
    </source>
</evidence>
<evidence type="ECO:0000313" key="1">
    <source>
        <dbReference type="EMBL" id="ABR46678.1"/>
    </source>
</evidence>
<dbReference type="EMBL" id="CP000724">
    <property type="protein sequence ID" value="ABR46678.1"/>
    <property type="molecule type" value="Genomic_DNA"/>
</dbReference>
<keyword evidence="2" id="KW-1185">Reference proteome</keyword>
<dbReference type="HOGENOM" id="CLU_3195277_0_0_9"/>
<dbReference type="KEGG" id="amt:Amet_0450"/>
<name>A6TKG0_ALKMQ</name>
<gene>
    <name evidence="1" type="ordered locus">Amet_0450</name>
</gene>
<organism evidence="1 2">
    <name type="scientific">Alkaliphilus metalliredigens (strain QYMF)</name>
    <dbReference type="NCBI Taxonomy" id="293826"/>
    <lineage>
        <taxon>Bacteria</taxon>
        <taxon>Bacillati</taxon>
        <taxon>Bacillota</taxon>
        <taxon>Clostridia</taxon>
        <taxon>Peptostreptococcales</taxon>
        <taxon>Natronincolaceae</taxon>
        <taxon>Alkaliphilus</taxon>
    </lineage>
</organism>
<proteinExistence type="predicted"/>
<dbReference type="STRING" id="293826.Amet_0450"/>
<sequence>MASALFIMNDVPKSGNTGNEINHDTFWLSKTRGVFHCLTMISVFS</sequence>